<dbReference type="AlphaFoldDB" id="A0A921NYQ4"/>
<dbReference type="InterPro" id="IPR014711">
    <property type="entry name" value="TopoI_cat_a-hlx-sub_euk"/>
</dbReference>
<organism evidence="9 10">
    <name type="scientific">Profundibacterium mesophilum KAUST100406-0324</name>
    <dbReference type="NCBI Taxonomy" id="1037889"/>
    <lineage>
        <taxon>Bacteria</taxon>
        <taxon>Pseudomonadati</taxon>
        <taxon>Pseudomonadota</taxon>
        <taxon>Alphaproteobacteria</taxon>
        <taxon>Rhodobacterales</taxon>
        <taxon>Roseobacteraceae</taxon>
        <taxon>Profundibacterium</taxon>
    </lineage>
</organism>
<dbReference type="InterPro" id="IPR013500">
    <property type="entry name" value="TopoI_cat_euk"/>
</dbReference>
<evidence type="ECO:0000256" key="6">
    <source>
        <dbReference type="ARBA" id="ARBA00023235"/>
    </source>
</evidence>
<reference evidence="9" key="1">
    <citation type="submission" date="2013-03" db="EMBL/GenBank/DDBJ databases">
        <title>Genome Sequence of the Profundibacterium mesophilum strain KAUST100406-0324T from Red Sea, a novel genus in the family Rhodobacteraceae.</title>
        <authorList>
            <person name="Essack M."/>
            <person name="Alam I."/>
            <person name="Lafi F."/>
            <person name="Alawi W."/>
            <person name="Kamanu F."/>
            <person name="Al-Suwailem A."/>
            <person name="Lee O.O."/>
            <person name="Xu Y."/>
            <person name="Bajic V."/>
            <person name="Qian P.-Y."/>
            <person name="Archer J."/>
        </authorList>
    </citation>
    <scope>NUCLEOTIDE SEQUENCE</scope>
    <source>
        <strain evidence="9">KAUST100406-0324</strain>
    </source>
</reference>
<evidence type="ECO:0000256" key="1">
    <source>
        <dbReference type="ARBA" id="ARBA00000213"/>
    </source>
</evidence>
<comment type="similarity">
    <text evidence="2">Belongs to the type IB topoisomerase family.</text>
</comment>
<dbReference type="SUPFAM" id="SSF56349">
    <property type="entry name" value="DNA breaking-rejoining enzymes"/>
    <property type="match status" value="1"/>
</dbReference>
<dbReference type="EC" id="5.6.2.1" evidence="3"/>
<evidence type="ECO:0000259" key="7">
    <source>
        <dbReference type="Pfam" id="PF01028"/>
    </source>
</evidence>
<gene>
    <name evidence="9" type="ORF">PMES_01693</name>
</gene>
<dbReference type="GO" id="GO:0003677">
    <property type="term" value="F:DNA binding"/>
    <property type="evidence" value="ECO:0007669"/>
    <property type="project" value="UniProtKB-KW"/>
</dbReference>
<feature type="domain" description="DNA topoisomerase I catalytic core eukaryotic-type" evidence="7">
    <location>
        <begin position="91"/>
        <end position="297"/>
    </location>
</feature>
<evidence type="ECO:0000256" key="2">
    <source>
        <dbReference type="ARBA" id="ARBA00006645"/>
    </source>
</evidence>
<evidence type="ECO:0000313" key="9">
    <source>
        <dbReference type="EMBL" id="KAF0675938.1"/>
    </source>
</evidence>
<comment type="caution">
    <text evidence="9">The sequence shown here is derived from an EMBL/GenBank/DDBJ whole genome shotgun (WGS) entry which is preliminary data.</text>
</comment>
<comment type="catalytic activity">
    <reaction evidence="1">
        <text>ATP-independent breakage of single-stranded DNA, followed by passage and rejoining.</text>
        <dbReference type="EC" id="5.6.2.1"/>
    </reaction>
</comment>
<dbReference type="EMBL" id="APKE01000020">
    <property type="protein sequence ID" value="KAF0675938.1"/>
    <property type="molecule type" value="Genomic_DNA"/>
</dbReference>
<dbReference type="GO" id="GO:0006265">
    <property type="term" value="P:DNA topological change"/>
    <property type="evidence" value="ECO:0007669"/>
    <property type="project" value="InterPro"/>
</dbReference>
<dbReference type="Proteomes" id="UP000698242">
    <property type="component" value="Unassembled WGS sequence"/>
</dbReference>
<evidence type="ECO:0000259" key="8">
    <source>
        <dbReference type="Pfam" id="PF21338"/>
    </source>
</evidence>
<feature type="domain" description="DNA topoisomerase IB N-terminal" evidence="8">
    <location>
        <begin position="26"/>
        <end position="74"/>
    </location>
</feature>
<evidence type="ECO:0000313" key="10">
    <source>
        <dbReference type="Proteomes" id="UP000698242"/>
    </source>
</evidence>
<keyword evidence="4" id="KW-0799">Topoisomerase</keyword>
<dbReference type="Gene3D" id="3.30.66.10">
    <property type="entry name" value="DNA topoisomerase I domain"/>
    <property type="match status" value="1"/>
</dbReference>
<accession>A0A921NYQ4</accession>
<evidence type="ECO:0000256" key="3">
    <source>
        <dbReference type="ARBA" id="ARBA00012891"/>
    </source>
</evidence>
<evidence type="ECO:0000256" key="4">
    <source>
        <dbReference type="ARBA" id="ARBA00023029"/>
    </source>
</evidence>
<keyword evidence="5" id="KW-0238">DNA-binding</keyword>
<dbReference type="InterPro" id="IPR035447">
    <property type="entry name" value="DNA_topo_I_N_sf"/>
</dbReference>
<dbReference type="SUPFAM" id="SSF55869">
    <property type="entry name" value="DNA topoisomerase I domain"/>
    <property type="match status" value="1"/>
</dbReference>
<dbReference type="PROSITE" id="PS52038">
    <property type="entry name" value="TOPO_IB_2"/>
    <property type="match status" value="1"/>
</dbReference>
<dbReference type="InterPro" id="IPR011010">
    <property type="entry name" value="DNA_brk_join_enz"/>
</dbReference>
<proteinExistence type="inferred from homology"/>
<dbReference type="PRINTS" id="PR00416">
    <property type="entry name" value="EUTPISMRASEI"/>
</dbReference>
<protein>
    <recommendedName>
        <fullName evidence="3">DNA topoisomerase</fullName>
        <ecNumber evidence="3">5.6.2.1</ecNumber>
    </recommendedName>
</protein>
<dbReference type="OrthoDB" id="9778962at2"/>
<dbReference type="InterPro" id="IPR001631">
    <property type="entry name" value="TopoI"/>
</dbReference>
<dbReference type="Gene3D" id="3.90.15.10">
    <property type="entry name" value="Topoisomerase I, Chain A, domain 3"/>
    <property type="match status" value="1"/>
</dbReference>
<sequence length="340" mass="37256">MPTAPRSLVYYPDARPGISRRRAGRGFSYRAPDGTRIEDKLERRRIDGLGVPPAYEDVWICPLHNGHLQATGRDGRARKQYRYHAEWTAFRSMDKFGDLAGFGAALPSIRRHIRRDLNGEAGERDYAVAAILAMIDRMAMRIGHASYSEENGSYGATTLRRKHLDLGDDGLSLDYVGKGGKRIRKHLRDKRLARVLHDLGELPGAGLVSWTDERGEPHEVTSCQVNERLAEITGEAGFTAKTFRTWAGTVAALDLALKDARGDDDGNEEAAAGPSIAEMSRAASARLGNTPAIARKSYIHPDVIALSTAARAERRAIIRAAPAIRGLRASERALLGLLEG</sequence>
<keyword evidence="10" id="KW-1185">Reference proteome</keyword>
<dbReference type="InterPro" id="IPR049331">
    <property type="entry name" value="Top1B_N_bact"/>
</dbReference>
<keyword evidence="6" id="KW-0413">Isomerase</keyword>
<dbReference type="Pfam" id="PF21338">
    <property type="entry name" value="Top1B_N_bact"/>
    <property type="match status" value="1"/>
</dbReference>
<dbReference type="GO" id="GO:0003917">
    <property type="term" value="F:DNA topoisomerase type I (single strand cut, ATP-independent) activity"/>
    <property type="evidence" value="ECO:0007669"/>
    <property type="project" value="UniProtKB-EC"/>
</dbReference>
<evidence type="ECO:0000256" key="5">
    <source>
        <dbReference type="ARBA" id="ARBA00023125"/>
    </source>
</evidence>
<dbReference type="Gene3D" id="1.10.132.120">
    <property type="match status" value="1"/>
</dbReference>
<dbReference type="Pfam" id="PF01028">
    <property type="entry name" value="Topoisom_I"/>
    <property type="match status" value="1"/>
</dbReference>
<name>A0A921NYQ4_9RHOB</name>
<dbReference type="RefSeq" id="WP_159965263.1">
    <property type="nucleotide sequence ID" value="NZ_APKE01000020.1"/>
</dbReference>